<feature type="compositionally biased region" description="Basic and acidic residues" evidence="1">
    <location>
        <begin position="126"/>
        <end position="135"/>
    </location>
</feature>
<dbReference type="Proteomes" id="UP000237481">
    <property type="component" value="Unassembled WGS sequence"/>
</dbReference>
<evidence type="ECO:0000313" key="3">
    <source>
        <dbReference type="Proteomes" id="UP000237481"/>
    </source>
</evidence>
<feature type="region of interest" description="Disordered" evidence="1">
    <location>
        <begin position="31"/>
        <end position="56"/>
    </location>
</feature>
<proteinExistence type="predicted"/>
<dbReference type="GO" id="GO:0003676">
    <property type="term" value="F:nucleic acid binding"/>
    <property type="evidence" value="ECO:0007669"/>
    <property type="project" value="InterPro"/>
</dbReference>
<dbReference type="InterPro" id="IPR036397">
    <property type="entry name" value="RNaseH_sf"/>
</dbReference>
<protein>
    <submittedName>
        <fullName evidence="2">Uncharacterized protein</fullName>
    </submittedName>
</protein>
<feature type="compositionally biased region" description="Basic and acidic residues" evidence="1">
    <location>
        <begin position="93"/>
        <end position="102"/>
    </location>
</feature>
<reference evidence="2 3" key="1">
    <citation type="submission" date="2018-01" db="EMBL/GenBank/DDBJ databases">
        <title>Harnessing the power of phylogenomics to disentangle the directionality and signatures of interkingdom host jumping in the parasitic fungal genus Tolypocladium.</title>
        <authorList>
            <person name="Quandt C.A."/>
            <person name="Patterson W."/>
            <person name="Spatafora J.W."/>
        </authorList>
    </citation>
    <scope>NUCLEOTIDE SEQUENCE [LARGE SCALE GENOMIC DNA]</scope>
    <source>
        <strain evidence="2 3">NRBC 100945</strain>
    </source>
</reference>
<dbReference type="InterPro" id="IPR012337">
    <property type="entry name" value="RNaseH-like_sf"/>
</dbReference>
<sequence>MTRNVACSRCVTYKDNPGRNITTIALDTRGRYSSDKSSGLRRTDSQAAVRSTARPKGMSVDYLPREVIRRVEQLQTQGCTAEIRWIPAHSGIHGKEEADRAAKGATGSRSHGRTELRVEPPPGLHPLHDPEDARA</sequence>
<dbReference type="EMBL" id="PKSG01000834">
    <property type="protein sequence ID" value="POR32527.1"/>
    <property type="molecule type" value="Genomic_DNA"/>
</dbReference>
<gene>
    <name evidence="2" type="ORF">TPAR_07292</name>
</gene>
<keyword evidence="3" id="KW-1185">Reference proteome</keyword>
<comment type="caution">
    <text evidence="2">The sequence shown here is derived from an EMBL/GenBank/DDBJ whole genome shotgun (WGS) entry which is preliminary data.</text>
</comment>
<dbReference type="STRING" id="94208.A0A2S4KQR2"/>
<evidence type="ECO:0000256" key="1">
    <source>
        <dbReference type="SAM" id="MobiDB-lite"/>
    </source>
</evidence>
<dbReference type="AlphaFoldDB" id="A0A2S4KQR2"/>
<accession>A0A2S4KQR2</accession>
<organism evidence="2 3">
    <name type="scientific">Tolypocladium paradoxum</name>
    <dbReference type="NCBI Taxonomy" id="94208"/>
    <lineage>
        <taxon>Eukaryota</taxon>
        <taxon>Fungi</taxon>
        <taxon>Dikarya</taxon>
        <taxon>Ascomycota</taxon>
        <taxon>Pezizomycotina</taxon>
        <taxon>Sordariomycetes</taxon>
        <taxon>Hypocreomycetidae</taxon>
        <taxon>Hypocreales</taxon>
        <taxon>Ophiocordycipitaceae</taxon>
        <taxon>Tolypocladium</taxon>
    </lineage>
</organism>
<name>A0A2S4KQR2_9HYPO</name>
<dbReference type="Gene3D" id="3.30.420.10">
    <property type="entry name" value="Ribonuclease H-like superfamily/Ribonuclease H"/>
    <property type="match status" value="1"/>
</dbReference>
<evidence type="ECO:0000313" key="2">
    <source>
        <dbReference type="EMBL" id="POR32527.1"/>
    </source>
</evidence>
<dbReference type="OrthoDB" id="5082906at2759"/>
<dbReference type="SUPFAM" id="SSF53098">
    <property type="entry name" value="Ribonuclease H-like"/>
    <property type="match status" value="1"/>
</dbReference>
<feature type="region of interest" description="Disordered" evidence="1">
    <location>
        <begin position="89"/>
        <end position="135"/>
    </location>
</feature>